<dbReference type="RefSeq" id="WP_007688435.1">
    <property type="nucleotide sequence ID" value="NZ_JACBZE010000001.1"/>
</dbReference>
<dbReference type="AlphaFoldDB" id="A0A4Q4JCH2"/>
<gene>
    <name evidence="1" type="ORF">EWH08_02755</name>
</gene>
<organism evidence="1 2">
    <name type="scientific">Sphingobium indicum</name>
    <dbReference type="NCBI Taxonomy" id="332055"/>
    <lineage>
        <taxon>Bacteria</taxon>
        <taxon>Pseudomonadati</taxon>
        <taxon>Pseudomonadota</taxon>
        <taxon>Alphaproteobacteria</taxon>
        <taxon>Sphingomonadales</taxon>
        <taxon>Sphingomonadaceae</taxon>
        <taxon>Sphingobium</taxon>
    </lineage>
</organism>
<sequence>MLAGMSAYSSLIGSTRADCWPMAQVMAGMSAVPVGHAIDLAFFFPDDGRERHDALVAETRRHLGGCLTAMEIGLRLALEETREIAAALAQWPQPVCWPTLRAQPTLLGPALLAHMQMRGGISLMLRQFGGPDGGSGESEADSLFPADDPALGEALAALMLAEGRWLLTAAEDQPMQPDLPAGFFAELLWTAAACLAAIVQRSGLSEAESVVPLVEAAAQRQLARHDEATGPIAAADRLVGRLGDRADAPEIMAAALQHRHFLLFAALAGRRLRMESAQVADILVMGPVGQVAALCRALGGSDSDYRQLLLALRPVRPSLSDATIVGEAMRYQELSVAQADAAVGALRAPAALRAKLDHLRRIAG</sequence>
<accession>A0A4Q4JCH2</accession>
<protein>
    <submittedName>
        <fullName evidence="1">DUF2336 domain-containing protein</fullName>
    </submittedName>
</protein>
<comment type="caution">
    <text evidence="1">The sequence shown here is derived from an EMBL/GenBank/DDBJ whole genome shotgun (WGS) entry which is preliminary data.</text>
</comment>
<name>A0A4Q4JCH2_9SPHN</name>
<reference evidence="1 2" key="1">
    <citation type="submission" date="2019-02" db="EMBL/GenBank/DDBJ databases">
        <authorList>
            <person name="Feng G."/>
        </authorList>
    </citation>
    <scope>NUCLEOTIDE SEQUENCE [LARGE SCALE GENOMIC DNA]</scope>
    <source>
        <strain evidence="1 2">DSM 26779</strain>
    </source>
</reference>
<evidence type="ECO:0000313" key="1">
    <source>
        <dbReference type="EMBL" id="RYM03440.1"/>
    </source>
</evidence>
<evidence type="ECO:0000313" key="2">
    <source>
        <dbReference type="Proteomes" id="UP000292734"/>
    </source>
</evidence>
<dbReference type="Proteomes" id="UP000292734">
    <property type="component" value="Unassembled WGS sequence"/>
</dbReference>
<dbReference type="EMBL" id="SEOM01000001">
    <property type="protein sequence ID" value="RYM03440.1"/>
    <property type="molecule type" value="Genomic_DNA"/>
</dbReference>
<proteinExistence type="predicted"/>